<accession>A0A803NA76</accession>
<dbReference type="AlphaFoldDB" id="A0A803NA76"/>
<protein>
    <recommendedName>
        <fullName evidence="3">Stomagen C-terminal domain-containing protein</fullName>
    </recommendedName>
</protein>
<dbReference type="GO" id="GO:2000123">
    <property type="term" value="P:positive regulation of stomatal complex development"/>
    <property type="evidence" value="ECO:0007669"/>
    <property type="project" value="InterPro"/>
</dbReference>
<feature type="domain" description="Stomagen C-terminal" evidence="3">
    <location>
        <begin position="72"/>
        <end position="114"/>
    </location>
</feature>
<keyword evidence="5" id="KW-1185">Reference proteome</keyword>
<dbReference type="InterPro" id="IPR044858">
    <property type="entry name" value="Stomagen_C"/>
</dbReference>
<reference evidence="4" key="2">
    <citation type="submission" date="2021-03" db="UniProtKB">
        <authorList>
            <consortium name="EnsemblPlants"/>
        </authorList>
    </citation>
    <scope>IDENTIFICATION</scope>
</reference>
<dbReference type="OMA" id="MATIMPV"/>
<keyword evidence="2" id="KW-1133">Transmembrane helix</keyword>
<evidence type="ECO:0000256" key="1">
    <source>
        <dbReference type="SAM" id="MobiDB-lite"/>
    </source>
</evidence>
<evidence type="ECO:0000313" key="5">
    <source>
        <dbReference type="Proteomes" id="UP000596660"/>
    </source>
</evidence>
<name>A0A803NA76_CHEQI</name>
<dbReference type="PANTHER" id="PTHR37239">
    <property type="entry name" value="EPIDERMAL PATTERNING FACTOR-LIKE PROTEIN 9"/>
    <property type="match status" value="1"/>
</dbReference>
<dbReference type="Gene3D" id="2.20.25.390">
    <property type="entry name" value="Stomagen"/>
    <property type="match status" value="1"/>
</dbReference>
<dbReference type="CDD" id="cd22743">
    <property type="entry name" value="stomagen-like"/>
    <property type="match status" value="1"/>
</dbReference>
<dbReference type="InterPro" id="IPR031753">
    <property type="entry name" value="Stomagen"/>
</dbReference>
<evidence type="ECO:0000259" key="3">
    <source>
        <dbReference type="Pfam" id="PF16851"/>
    </source>
</evidence>
<dbReference type="Proteomes" id="UP000596660">
    <property type="component" value="Unplaced"/>
</dbReference>
<keyword evidence="2" id="KW-0472">Membrane</keyword>
<feature type="region of interest" description="Disordered" evidence="1">
    <location>
        <begin position="119"/>
        <end position="166"/>
    </location>
</feature>
<reference evidence="4" key="1">
    <citation type="journal article" date="2017" name="Nature">
        <title>The genome of Chenopodium quinoa.</title>
        <authorList>
            <person name="Jarvis D.E."/>
            <person name="Ho Y.S."/>
            <person name="Lightfoot D.J."/>
            <person name="Schmoeckel S.M."/>
            <person name="Li B."/>
            <person name="Borm T.J.A."/>
            <person name="Ohyanagi H."/>
            <person name="Mineta K."/>
            <person name="Michell C.T."/>
            <person name="Saber N."/>
            <person name="Kharbatia N.M."/>
            <person name="Rupper R.R."/>
            <person name="Sharp A.R."/>
            <person name="Dally N."/>
            <person name="Boughton B.A."/>
            <person name="Woo Y.H."/>
            <person name="Gao G."/>
            <person name="Schijlen E.G.W.M."/>
            <person name="Guo X."/>
            <person name="Momin A.A."/>
            <person name="Negrao S."/>
            <person name="Al-Babili S."/>
            <person name="Gehring C."/>
            <person name="Roessner U."/>
            <person name="Jung C."/>
            <person name="Murphy K."/>
            <person name="Arold S.T."/>
            <person name="Gojobori T."/>
            <person name="van der Linden C.G."/>
            <person name="van Loo E.N."/>
            <person name="Jellen E.N."/>
            <person name="Maughan P.J."/>
            <person name="Tester M."/>
        </authorList>
    </citation>
    <scope>NUCLEOTIDE SEQUENCE [LARGE SCALE GENOMIC DNA]</scope>
    <source>
        <strain evidence="4">cv. PI 614886</strain>
    </source>
</reference>
<dbReference type="PANTHER" id="PTHR37239:SF1">
    <property type="entry name" value="EPIDERMAL PATTERNING FACTOR-LIKE PROTEIN 9"/>
    <property type="match status" value="1"/>
</dbReference>
<dbReference type="Pfam" id="PF16851">
    <property type="entry name" value="Stomagen"/>
    <property type="match status" value="1"/>
</dbReference>
<dbReference type="InterPro" id="IPR038572">
    <property type="entry name" value="Stomagen_C_sf"/>
</dbReference>
<evidence type="ECO:0000256" key="2">
    <source>
        <dbReference type="SAM" id="Phobius"/>
    </source>
</evidence>
<feature type="transmembrane region" description="Helical" evidence="2">
    <location>
        <begin position="12"/>
        <end position="34"/>
    </location>
</feature>
<dbReference type="Gramene" id="AUR62042875-RA">
    <property type="protein sequence ID" value="AUR62042875-RA:cds"/>
    <property type="gene ID" value="AUR62042875"/>
</dbReference>
<proteinExistence type="predicted"/>
<keyword evidence="2" id="KW-0812">Transmembrane</keyword>
<feature type="compositionally biased region" description="Low complexity" evidence="1">
    <location>
        <begin position="126"/>
        <end position="139"/>
    </location>
</feature>
<organism evidence="4 5">
    <name type="scientific">Chenopodium quinoa</name>
    <name type="common">Quinoa</name>
    <dbReference type="NCBI Taxonomy" id="63459"/>
    <lineage>
        <taxon>Eukaryota</taxon>
        <taxon>Viridiplantae</taxon>
        <taxon>Streptophyta</taxon>
        <taxon>Embryophyta</taxon>
        <taxon>Tracheophyta</taxon>
        <taxon>Spermatophyta</taxon>
        <taxon>Magnoliopsida</taxon>
        <taxon>eudicotyledons</taxon>
        <taxon>Gunneridae</taxon>
        <taxon>Pentapetalae</taxon>
        <taxon>Caryophyllales</taxon>
        <taxon>Chenopodiaceae</taxon>
        <taxon>Chenopodioideae</taxon>
        <taxon>Atripliceae</taxon>
        <taxon>Chenopodium</taxon>
    </lineage>
</organism>
<evidence type="ECO:0000313" key="4">
    <source>
        <dbReference type="EnsemblPlants" id="AUR62042875-RA:cds"/>
    </source>
</evidence>
<sequence>MAATMLGGEQANIVVSMFMTVLIASLLFDSVIALHSTSSESQTVASRIHLSARKLQFQGTHDKSEDQNPKGMLIGSTAPTCTYNECKGCKYRCRAEQIPVDGNDPLNSAYRYKCEFDEGDGKEAGSELSSKESSSLQADADSEEDEASSWPAQSDPFRLICLPGTG</sequence>
<dbReference type="EnsemblPlants" id="AUR62042875-RA">
    <property type="protein sequence ID" value="AUR62042875-RA:cds"/>
    <property type="gene ID" value="AUR62042875"/>
</dbReference>